<evidence type="ECO:0000256" key="4">
    <source>
        <dbReference type="ARBA" id="ARBA00022701"/>
    </source>
</evidence>
<dbReference type="InterPro" id="IPR036525">
    <property type="entry name" value="Tubulin/FtsZ_GTPase_sf"/>
</dbReference>
<comment type="function">
    <text evidence="9">Tubulin is the major constituent of microtubules, a cylinder consisting of laterally associated linear protofilaments composed of alpha- and beta-tubulin heterodimers. Microtubules grow by the addition of GTP-tubulin dimers to the microtubule end, where a stabilizing cap forms. Below the cap, tubulin dimers are in GDP-bound state, owing to GTPase activity of alpha-tubulin.</text>
</comment>
<keyword evidence="5 10" id="KW-0547">Nucleotide-binding</keyword>
<evidence type="ECO:0000256" key="1">
    <source>
        <dbReference type="ARBA" id="ARBA00001946"/>
    </source>
</evidence>
<comment type="cofactor">
    <cofactor evidence="1">
        <name>Mg(2+)</name>
        <dbReference type="ChEBI" id="CHEBI:18420"/>
    </cofactor>
</comment>
<comment type="similarity">
    <text evidence="3 10">Belongs to the tubulin family.</text>
</comment>
<keyword evidence="8" id="KW-0963">Cytoplasm</keyword>
<evidence type="ECO:0000256" key="5">
    <source>
        <dbReference type="ARBA" id="ARBA00022741"/>
    </source>
</evidence>
<keyword evidence="7 10" id="KW-0342">GTP-binding</keyword>
<dbReference type="InterPro" id="IPR017975">
    <property type="entry name" value="Tubulin_CS"/>
</dbReference>
<accession>A0ABR2D9R3</accession>
<dbReference type="Pfam" id="PF00091">
    <property type="entry name" value="Tubulin"/>
    <property type="match status" value="1"/>
</dbReference>
<evidence type="ECO:0000256" key="9">
    <source>
        <dbReference type="ARBA" id="ARBA00034296"/>
    </source>
</evidence>
<evidence type="ECO:0000256" key="7">
    <source>
        <dbReference type="ARBA" id="ARBA00023134"/>
    </source>
</evidence>
<evidence type="ECO:0000256" key="2">
    <source>
        <dbReference type="ARBA" id="ARBA00004245"/>
    </source>
</evidence>
<dbReference type="InterPro" id="IPR013838">
    <property type="entry name" value="Beta-tubulin_BS"/>
</dbReference>
<feature type="domain" description="Tubulin/FtsZ GTPase" evidence="11">
    <location>
        <begin position="47"/>
        <end position="226"/>
    </location>
</feature>
<gene>
    <name evidence="12" type="ORF">V6N12_076419</name>
</gene>
<dbReference type="InterPro" id="IPR004057">
    <property type="entry name" value="Epsilon_tubulin"/>
</dbReference>
<keyword evidence="6" id="KW-0460">Magnesium</keyword>
<comment type="subcellular location">
    <subcellularLocation>
        <location evidence="2">Cytoplasm</location>
        <location evidence="2">Cytoskeleton</location>
    </subcellularLocation>
</comment>
<reference evidence="12 13" key="1">
    <citation type="journal article" date="2024" name="G3 (Bethesda)">
        <title>Genome assembly of Hibiscus sabdariffa L. provides insights into metabolisms of medicinal natural products.</title>
        <authorList>
            <person name="Kim T."/>
        </authorList>
    </citation>
    <scope>NUCLEOTIDE SEQUENCE [LARGE SCALE GENOMIC DNA]</scope>
    <source>
        <strain evidence="12">TK-2024</strain>
        <tissue evidence="12">Old leaves</tissue>
    </source>
</reference>
<dbReference type="PRINTS" id="PR01519">
    <property type="entry name" value="EPSLNTUBULIN"/>
</dbReference>
<dbReference type="SMART" id="SM00864">
    <property type="entry name" value="Tubulin"/>
    <property type="match status" value="1"/>
</dbReference>
<dbReference type="InterPro" id="IPR008280">
    <property type="entry name" value="Tub_FtsZ_C"/>
</dbReference>
<dbReference type="PANTHER" id="PTHR11588">
    <property type="entry name" value="TUBULIN"/>
    <property type="match status" value="1"/>
</dbReference>
<evidence type="ECO:0000256" key="10">
    <source>
        <dbReference type="RuleBase" id="RU000352"/>
    </source>
</evidence>
<evidence type="ECO:0000259" key="11">
    <source>
        <dbReference type="SMART" id="SM00864"/>
    </source>
</evidence>
<dbReference type="Proteomes" id="UP001472677">
    <property type="component" value="Unassembled WGS sequence"/>
</dbReference>
<evidence type="ECO:0000256" key="3">
    <source>
        <dbReference type="ARBA" id="ARBA00009636"/>
    </source>
</evidence>
<sequence length="244" mass="27273">MREILHVQVSQCGNQIGGKFWEVVCDEHGIDAKGNYVGTSPVQLERVNVYFNEASGGRYVPRAVLMDLEPGTMDRSIRTTGHYTEGVELIDSVLDVVRKDAENCDCLQGFQICHSLGGGTGSGMGTLLISKIREEYPARMMLTFSVFSSPKVSDTVVEPYNATLSMHQLVENADECMVLDNEALYDICFRTLKLTNPSWEGIDEMEFTEAESNMNDLVSEYQQYQDAVADDNGEDYEDEEAMEN</sequence>
<dbReference type="PROSITE" id="PS00227">
    <property type="entry name" value="TUBULIN"/>
    <property type="match status" value="1"/>
</dbReference>
<dbReference type="InterPro" id="IPR000217">
    <property type="entry name" value="Tubulin"/>
</dbReference>
<keyword evidence="8" id="KW-0206">Cytoskeleton</keyword>
<protein>
    <recommendedName>
        <fullName evidence="11">Tubulin/FtsZ GTPase domain-containing protein</fullName>
    </recommendedName>
</protein>
<evidence type="ECO:0000313" key="13">
    <source>
        <dbReference type="Proteomes" id="UP001472677"/>
    </source>
</evidence>
<organism evidence="12 13">
    <name type="scientific">Hibiscus sabdariffa</name>
    <name type="common">roselle</name>
    <dbReference type="NCBI Taxonomy" id="183260"/>
    <lineage>
        <taxon>Eukaryota</taxon>
        <taxon>Viridiplantae</taxon>
        <taxon>Streptophyta</taxon>
        <taxon>Embryophyta</taxon>
        <taxon>Tracheophyta</taxon>
        <taxon>Spermatophyta</taxon>
        <taxon>Magnoliopsida</taxon>
        <taxon>eudicotyledons</taxon>
        <taxon>Gunneridae</taxon>
        <taxon>Pentapetalae</taxon>
        <taxon>rosids</taxon>
        <taxon>malvids</taxon>
        <taxon>Malvales</taxon>
        <taxon>Malvaceae</taxon>
        <taxon>Malvoideae</taxon>
        <taxon>Hibiscus</taxon>
    </lineage>
</organism>
<name>A0ABR2D9R3_9ROSI</name>
<comment type="caution">
    <text evidence="12">The sequence shown here is derived from an EMBL/GenBank/DDBJ whole genome shotgun (WGS) entry which is preliminary data.</text>
</comment>
<keyword evidence="13" id="KW-1185">Reference proteome</keyword>
<dbReference type="Gene3D" id="3.40.50.1440">
    <property type="entry name" value="Tubulin/FtsZ, GTPase domain"/>
    <property type="match status" value="1"/>
</dbReference>
<evidence type="ECO:0000313" key="12">
    <source>
        <dbReference type="EMBL" id="KAK8533139.1"/>
    </source>
</evidence>
<dbReference type="SUPFAM" id="SSF55307">
    <property type="entry name" value="Tubulin C-terminal domain-like"/>
    <property type="match status" value="1"/>
</dbReference>
<evidence type="ECO:0000256" key="6">
    <source>
        <dbReference type="ARBA" id="ARBA00022842"/>
    </source>
</evidence>
<dbReference type="PROSITE" id="PS00228">
    <property type="entry name" value="TUBULIN_B_AUTOREG"/>
    <property type="match status" value="1"/>
</dbReference>
<evidence type="ECO:0000256" key="8">
    <source>
        <dbReference type="ARBA" id="ARBA00023212"/>
    </source>
</evidence>
<dbReference type="PRINTS" id="PR01161">
    <property type="entry name" value="TUBULIN"/>
</dbReference>
<dbReference type="EMBL" id="JBBPBM010000033">
    <property type="protein sequence ID" value="KAK8533139.1"/>
    <property type="molecule type" value="Genomic_DNA"/>
</dbReference>
<keyword evidence="4 10" id="KW-0493">Microtubule</keyword>
<dbReference type="InterPro" id="IPR003008">
    <property type="entry name" value="Tubulin_FtsZ_GTPase"/>
</dbReference>
<proteinExistence type="inferred from homology"/>
<dbReference type="SUPFAM" id="SSF52490">
    <property type="entry name" value="Tubulin nucleotide-binding domain-like"/>
    <property type="match status" value="1"/>
</dbReference>